<dbReference type="AlphaFoldDB" id="A0A9P0FFJ4"/>
<protein>
    <recommendedName>
        <fullName evidence="2">HECT domain-containing protein</fullName>
    </recommendedName>
</protein>
<organism evidence="3 4">
    <name type="scientific">Brassicogethes aeneus</name>
    <name type="common">Rape pollen beetle</name>
    <name type="synonym">Meligethes aeneus</name>
    <dbReference type="NCBI Taxonomy" id="1431903"/>
    <lineage>
        <taxon>Eukaryota</taxon>
        <taxon>Metazoa</taxon>
        <taxon>Ecdysozoa</taxon>
        <taxon>Arthropoda</taxon>
        <taxon>Hexapoda</taxon>
        <taxon>Insecta</taxon>
        <taxon>Pterygota</taxon>
        <taxon>Neoptera</taxon>
        <taxon>Endopterygota</taxon>
        <taxon>Coleoptera</taxon>
        <taxon>Polyphaga</taxon>
        <taxon>Cucujiformia</taxon>
        <taxon>Nitidulidae</taxon>
        <taxon>Meligethinae</taxon>
        <taxon>Brassicogethes</taxon>
    </lineage>
</organism>
<dbReference type="OrthoDB" id="6776505at2759"/>
<feature type="domain" description="HECT" evidence="2">
    <location>
        <begin position="61"/>
        <end position="346"/>
    </location>
</feature>
<dbReference type="Proteomes" id="UP001154078">
    <property type="component" value="Chromosome 3"/>
</dbReference>
<dbReference type="GO" id="GO:0009966">
    <property type="term" value="P:regulation of signal transduction"/>
    <property type="evidence" value="ECO:0007669"/>
    <property type="project" value="UniProtKB-ARBA"/>
</dbReference>
<evidence type="ECO:0000256" key="1">
    <source>
        <dbReference type="ARBA" id="ARBA00022786"/>
    </source>
</evidence>
<name>A0A9P0FFJ4_BRAAE</name>
<dbReference type="Gene3D" id="3.30.2410.10">
    <property type="entry name" value="Hect, E3 ligase catalytic domain"/>
    <property type="match status" value="1"/>
</dbReference>
<dbReference type="SUPFAM" id="SSF56204">
    <property type="entry name" value="Hect, E3 ligase catalytic domain"/>
    <property type="match status" value="1"/>
</dbReference>
<evidence type="ECO:0000313" key="4">
    <source>
        <dbReference type="Proteomes" id="UP001154078"/>
    </source>
</evidence>
<accession>A0A9P0FFJ4</accession>
<evidence type="ECO:0000259" key="2">
    <source>
        <dbReference type="Pfam" id="PF00632"/>
    </source>
</evidence>
<proteinExistence type="predicted"/>
<dbReference type="GO" id="GO:0004842">
    <property type="term" value="F:ubiquitin-protein transferase activity"/>
    <property type="evidence" value="ECO:0007669"/>
    <property type="project" value="InterPro"/>
</dbReference>
<keyword evidence="4" id="KW-1185">Reference proteome</keyword>
<gene>
    <name evidence="3" type="ORF">MELIAE_LOCUS4716</name>
</gene>
<reference evidence="3" key="1">
    <citation type="submission" date="2021-12" db="EMBL/GenBank/DDBJ databases">
        <authorList>
            <person name="King R."/>
        </authorList>
    </citation>
    <scope>NUCLEOTIDE SEQUENCE</scope>
</reference>
<dbReference type="Pfam" id="PF00632">
    <property type="entry name" value="HECT"/>
    <property type="match status" value="1"/>
</dbReference>
<sequence length="347" mass="39281">MTRLISNNCLMVLQIIKNYPSLSQSQNLDSELTIIRQVEKPLLVNACRELFRLSLKQLQNSEIFLGSKESKIFNLNLTALEKEKHLLAGKIFAISIIHGGPRPNFVSKTVFNYLANGSGYPMLEDLQNTPFHKAICDITASETIESFQKFISSHDKLLDLGVSPASFENKDKLIKEIIHYLVIDRPRRGLEQFAEGLKMLSVLSLIMKYPEQASSLFCFKKETHLTAKYLNRLFCVKRSSVGTQRRLLESQTTAFWRDYLQNCEDGDCQVSLSDVLAFATGCNTEPALGFDQQPTIEFLHDDPSLFPKSNTCALILYLPIVASDDYEMYKNNLTFGILNGLATFELP</sequence>
<dbReference type="InterPro" id="IPR035983">
    <property type="entry name" value="Hect_E3_ubiquitin_ligase"/>
</dbReference>
<dbReference type="EMBL" id="OV121134">
    <property type="protein sequence ID" value="CAH0552505.1"/>
    <property type="molecule type" value="Genomic_DNA"/>
</dbReference>
<dbReference type="InterPro" id="IPR000569">
    <property type="entry name" value="HECT_dom"/>
</dbReference>
<keyword evidence="1" id="KW-0833">Ubl conjugation pathway</keyword>
<evidence type="ECO:0000313" key="3">
    <source>
        <dbReference type="EMBL" id="CAH0552505.1"/>
    </source>
</evidence>